<evidence type="ECO:0000313" key="4">
    <source>
        <dbReference type="Proteomes" id="UP000077069"/>
    </source>
</evidence>
<evidence type="ECO:0000313" key="3">
    <source>
        <dbReference type="EMBL" id="OAG02911.1"/>
    </source>
</evidence>
<dbReference type="GO" id="GO:0005634">
    <property type="term" value="C:nucleus"/>
    <property type="evidence" value="ECO:0007669"/>
    <property type="project" value="TreeGrafter"/>
</dbReference>
<dbReference type="InterPro" id="IPR005645">
    <property type="entry name" value="FSH-like_dom"/>
</dbReference>
<proteinExistence type="predicted"/>
<dbReference type="Gene3D" id="3.40.50.1820">
    <property type="entry name" value="alpha/beta hydrolase"/>
    <property type="match status" value="1"/>
</dbReference>
<organism evidence="3 4">
    <name type="scientific">Paraphaeosphaeria sporulosa</name>
    <dbReference type="NCBI Taxonomy" id="1460663"/>
    <lineage>
        <taxon>Eukaryota</taxon>
        <taxon>Fungi</taxon>
        <taxon>Dikarya</taxon>
        <taxon>Ascomycota</taxon>
        <taxon>Pezizomycotina</taxon>
        <taxon>Dothideomycetes</taxon>
        <taxon>Pleosporomycetidae</taxon>
        <taxon>Pleosporales</taxon>
        <taxon>Massarineae</taxon>
        <taxon>Didymosphaeriaceae</taxon>
        <taxon>Paraphaeosphaeria</taxon>
    </lineage>
</organism>
<dbReference type="Proteomes" id="UP000077069">
    <property type="component" value="Unassembled WGS sequence"/>
</dbReference>
<dbReference type="OrthoDB" id="2094269at2759"/>
<dbReference type="RefSeq" id="XP_018033276.1">
    <property type="nucleotide sequence ID" value="XM_018180347.1"/>
</dbReference>
<dbReference type="GO" id="GO:0016787">
    <property type="term" value="F:hydrolase activity"/>
    <property type="evidence" value="ECO:0007669"/>
    <property type="project" value="UniProtKB-KW"/>
</dbReference>
<dbReference type="Pfam" id="PF03959">
    <property type="entry name" value="FSH1"/>
    <property type="match status" value="1"/>
</dbReference>
<dbReference type="PANTHER" id="PTHR48070:SF6">
    <property type="entry name" value="ESTERASE OVCA2"/>
    <property type="match status" value="1"/>
</dbReference>
<dbReference type="STRING" id="1460663.A0A177C713"/>
<keyword evidence="1" id="KW-0378">Hydrolase</keyword>
<dbReference type="InterPro" id="IPR050593">
    <property type="entry name" value="LovG"/>
</dbReference>
<accession>A0A177C713</accession>
<dbReference type="PANTHER" id="PTHR48070">
    <property type="entry name" value="ESTERASE OVCA2"/>
    <property type="match status" value="1"/>
</dbReference>
<gene>
    <name evidence="3" type="ORF">CC84DRAFT_1178478</name>
</gene>
<evidence type="ECO:0000256" key="1">
    <source>
        <dbReference type="ARBA" id="ARBA00022801"/>
    </source>
</evidence>
<reference evidence="3 4" key="1">
    <citation type="submission" date="2016-05" db="EMBL/GenBank/DDBJ databases">
        <title>Comparative analysis of secretome profiles of manganese(II)-oxidizing ascomycete fungi.</title>
        <authorList>
            <consortium name="DOE Joint Genome Institute"/>
            <person name="Zeiner C.A."/>
            <person name="Purvine S.O."/>
            <person name="Zink E.M."/>
            <person name="Wu S."/>
            <person name="Pasa-Tolic L."/>
            <person name="Chaput D.L."/>
            <person name="Haridas S."/>
            <person name="Grigoriev I.V."/>
            <person name="Santelli C.M."/>
            <person name="Hansel C.M."/>
        </authorList>
    </citation>
    <scope>NUCLEOTIDE SEQUENCE [LARGE SCALE GENOMIC DNA]</scope>
    <source>
        <strain evidence="3 4">AP3s5-JAC2a</strain>
    </source>
</reference>
<dbReference type="InterPro" id="IPR029058">
    <property type="entry name" value="AB_hydrolase_fold"/>
</dbReference>
<dbReference type="EMBL" id="KV441555">
    <property type="protein sequence ID" value="OAG02911.1"/>
    <property type="molecule type" value="Genomic_DNA"/>
</dbReference>
<dbReference type="InParanoid" id="A0A177C713"/>
<keyword evidence="4" id="KW-1185">Reference proteome</keyword>
<dbReference type="GO" id="GO:0005737">
    <property type="term" value="C:cytoplasm"/>
    <property type="evidence" value="ECO:0007669"/>
    <property type="project" value="TreeGrafter"/>
</dbReference>
<name>A0A177C713_9PLEO</name>
<dbReference type="GeneID" id="28763833"/>
<dbReference type="AlphaFoldDB" id="A0A177C713"/>
<evidence type="ECO:0000259" key="2">
    <source>
        <dbReference type="Pfam" id="PF03959"/>
    </source>
</evidence>
<dbReference type="SUPFAM" id="SSF53474">
    <property type="entry name" value="alpha/beta-Hydrolases"/>
    <property type="match status" value="1"/>
</dbReference>
<sequence>MLMVTLNLKQQNQFEIESTAFMRSTADVDMITPSLQNFPRGQIPSRLVTVKCIYHQAFGKDGETGKEMNKRICGKLPVIPPRGAYLNIRPIILYLDAPHFQYFDPNAHSYLRALRCLETYIQMNGPFDRVLGFSQGAGLALTYLIRHKHLYPDVPLPFKLAVLFSRVGVYDLGQWIRNGTSVPLTSMPRNLNKIDLSVAMVWGENDWDAAKFEATTTTALDLKEAS</sequence>
<dbReference type="GO" id="GO:0019748">
    <property type="term" value="P:secondary metabolic process"/>
    <property type="evidence" value="ECO:0007669"/>
    <property type="project" value="TreeGrafter"/>
</dbReference>
<protein>
    <recommendedName>
        <fullName evidence="2">Serine hydrolase domain-containing protein</fullName>
    </recommendedName>
</protein>
<feature type="domain" description="Serine hydrolase" evidence="2">
    <location>
        <begin position="108"/>
        <end position="206"/>
    </location>
</feature>